<reference evidence="2" key="1">
    <citation type="journal article" date="2019" name="Philos. Trans. R. Soc. Lond., B, Biol. Sci.">
        <title>Targeted metagenomic recovery of four divergent viruses reveals shared and distinctive characteristics of giant viruses of marine eukaryotes.</title>
        <authorList>
            <person name="Needham D.M."/>
            <person name="Poirier C."/>
            <person name="Hehenberger E."/>
            <person name="Jimenez V."/>
            <person name="Swalwell J.E."/>
            <person name="Santoro A.E."/>
            <person name="Worden A.Z."/>
        </authorList>
    </citation>
    <scope>NUCLEOTIDE SEQUENCE</scope>
    <source>
        <strain evidence="2">MPacV-611</strain>
    </source>
</reference>
<keyword evidence="1" id="KW-1133">Transmembrane helix</keyword>
<evidence type="ECO:0000313" key="2">
    <source>
        <dbReference type="EMBL" id="QFG74377.1"/>
    </source>
</evidence>
<protein>
    <submittedName>
        <fullName evidence="2">Uncharacterized protein</fullName>
    </submittedName>
</protein>
<sequence length="298" mass="35578">MYNLKLYYIFTILILYFLIIHTLKKNNKIKEQLTTTNNSNRFLLNHILKTNSENNIKILYIVGVENSIRNIALLENNYEILKNKHSLDWCFNHFDGDNSLWKNEKWYDNLNCTKNTKKGTKVIQWLNITPEIALDYDYLWFVDGDIGLEKFNYDSYYKMLDKFKPLLSQPSVASHTLLGKSSDWPHLRYEHQFRNTIHICDKNIEVQTPFISTKVWNLIYEKLKLTNPISIWETELFYNNLIYDLNQIKFINFTSAVIHHDFKNLTSNNKDLKKARMLYKSPDPDNYDEKVLAIKKIL</sequence>
<dbReference type="EMBL" id="MN448287">
    <property type="protein sequence ID" value="QFG74377.1"/>
    <property type="molecule type" value="Genomic_DNA"/>
</dbReference>
<keyword evidence="1" id="KW-0812">Transmembrane</keyword>
<evidence type="ECO:0000256" key="1">
    <source>
        <dbReference type="SAM" id="Phobius"/>
    </source>
</evidence>
<keyword evidence="1" id="KW-0472">Membrane</keyword>
<dbReference type="Pfam" id="PF05212">
    <property type="entry name" value="DUF707"/>
    <property type="match status" value="1"/>
</dbReference>
<dbReference type="InterPro" id="IPR007877">
    <property type="entry name" value="DUF707"/>
</dbReference>
<feature type="transmembrane region" description="Helical" evidence="1">
    <location>
        <begin position="6"/>
        <end position="23"/>
    </location>
</feature>
<name>A0A5J6VJV4_9VIRU</name>
<accession>A0A5J6VJV4</accession>
<proteinExistence type="predicted"/>
<organism evidence="2">
    <name type="scientific">Megaviridae environmental sample</name>
    <dbReference type="NCBI Taxonomy" id="1737588"/>
    <lineage>
        <taxon>Viruses</taxon>
        <taxon>Varidnaviria</taxon>
        <taxon>Bamfordvirae</taxon>
        <taxon>Nucleocytoviricota</taxon>
        <taxon>Megaviricetes</taxon>
        <taxon>Imitervirales</taxon>
        <taxon>Mimiviridae</taxon>
        <taxon>environmental samples</taxon>
    </lineage>
</organism>